<organism evidence="5 7">
    <name type="scientific">Staphylococcus schweitzeri</name>
    <dbReference type="NCBI Taxonomy" id="1654388"/>
    <lineage>
        <taxon>Bacteria</taxon>
        <taxon>Bacillati</taxon>
        <taxon>Bacillota</taxon>
        <taxon>Bacilli</taxon>
        <taxon>Bacillales</taxon>
        <taxon>Staphylococcaceae</taxon>
        <taxon>Staphylococcus</taxon>
    </lineage>
</organism>
<accession>A0A077UK04</accession>
<dbReference type="EMBL" id="PPQS01000047">
    <property type="protein sequence ID" value="PNZ48569.1"/>
    <property type="molecule type" value="Genomic_DNA"/>
</dbReference>
<feature type="transmembrane region" description="Helical" evidence="1">
    <location>
        <begin position="48"/>
        <end position="72"/>
    </location>
</feature>
<evidence type="ECO:0000313" key="8">
    <source>
        <dbReference type="Proteomes" id="UP000596960"/>
    </source>
</evidence>
<dbReference type="GeneID" id="98346380"/>
<evidence type="ECO:0000313" key="3">
    <source>
        <dbReference type="EMBL" id="CDR28815.1"/>
    </source>
</evidence>
<protein>
    <submittedName>
        <fullName evidence="3">Membrane spanning protein</fullName>
    </submittedName>
    <submittedName>
        <fullName evidence="4">PH domain-containing protein</fullName>
    </submittedName>
</protein>
<reference evidence="5 7" key="2">
    <citation type="submission" date="2017-08" db="EMBL/GenBank/DDBJ databases">
        <title>Draft genome sequences of 64 type strains of genus Staph aureus.</title>
        <authorList>
            <person name="Cole K."/>
            <person name="Golubchik T."/>
            <person name="Russell J."/>
            <person name="Foster D."/>
            <person name="Llewelyn M."/>
            <person name="Wilson D."/>
            <person name="Crook D."/>
            <person name="Paul J."/>
        </authorList>
    </citation>
    <scope>NUCLEOTIDE SEQUENCE [LARGE SCALE GENOMIC DNA]</scope>
    <source>
        <strain evidence="5 7">DSM 28300</strain>
    </source>
</reference>
<dbReference type="RefSeq" id="WP_047427849.1">
    <property type="nucleotide sequence ID" value="NZ_CBCSFW010000010.1"/>
</dbReference>
<dbReference type="PANTHER" id="PTHR34473:SF2">
    <property type="entry name" value="UPF0699 TRANSMEMBRANE PROTEIN YDBT"/>
    <property type="match status" value="1"/>
</dbReference>
<accession>A0A2K4AEV3</accession>
<dbReference type="Proteomes" id="UP000596960">
    <property type="component" value="Unassembled WGS sequence"/>
</dbReference>
<keyword evidence="1" id="KW-1133">Transmembrane helix</keyword>
<dbReference type="Proteomes" id="UP000044616">
    <property type="component" value="Unassembled WGS sequence"/>
</dbReference>
<evidence type="ECO:0000259" key="2">
    <source>
        <dbReference type="Pfam" id="PF03703"/>
    </source>
</evidence>
<keyword evidence="1" id="KW-0812">Transmembrane</keyword>
<dbReference type="AlphaFoldDB" id="A0A2K4AEV3"/>
<dbReference type="PANTHER" id="PTHR34473">
    <property type="entry name" value="UPF0699 TRANSMEMBRANE PROTEIN YDBS"/>
    <property type="match status" value="1"/>
</dbReference>
<gene>
    <name evidence="5" type="ORF">CD116_11145</name>
    <name evidence="3" type="ORF">ERS140147_01959</name>
    <name evidence="4" type="ORF">ILQ21_12725</name>
</gene>
<reference evidence="3 6" key="1">
    <citation type="submission" date="2014-05" db="EMBL/GenBank/DDBJ databases">
        <authorList>
            <person name="Aslett A.Martin."/>
            <person name="De Silva Nishadi"/>
        </authorList>
    </citation>
    <scope>NUCLEOTIDE SEQUENCE [LARGE SCALE GENOMIC DNA]</scope>
</reference>
<keyword evidence="8" id="KW-1185">Reference proteome</keyword>
<evidence type="ECO:0000256" key="1">
    <source>
        <dbReference type="SAM" id="Phobius"/>
    </source>
</evidence>
<keyword evidence="1" id="KW-0472">Membrane</keyword>
<proteinExistence type="predicted"/>
<evidence type="ECO:0000313" key="6">
    <source>
        <dbReference type="Proteomes" id="UP000044616"/>
    </source>
</evidence>
<feature type="transmembrane region" description="Helical" evidence="1">
    <location>
        <begin position="20"/>
        <end position="42"/>
    </location>
</feature>
<feature type="domain" description="YdbS-like PH" evidence="2">
    <location>
        <begin position="74"/>
        <end position="150"/>
    </location>
</feature>
<reference evidence="4 8" key="3">
    <citation type="submission" date="2020-10" db="EMBL/GenBank/DDBJ databases">
        <title>Phenotypic and genomic profiling of Staphylococcus argenteus in Canada and the United States and recommendations for clinical result reporting.</title>
        <authorList>
            <person name="Eshaghi A."/>
            <person name="Bommersbach C."/>
            <person name="Zitterman S."/>
            <person name="Burnham C.-A.D."/>
            <person name="Patel R."/>
            <person name="Schuetz A.N."/>
            <person name="Patel S.N."/>
            <person name="Kus J.V."/>
        </authorList>
    </citation>
    <scope>NUCLEOTIDE SEQUENCE [LARGE SCALE GENOMIC DNA]</scope>
    <source>
        <strain evidence="4 8">DSM 28300</strain>
    </source>
</reference>
<dbReference type="EMBL" id="CCEH01000017">
    <property type="protein sequence ID" value="CDR28815.1"/>
    <property type="molecule type" value="Genomic_DNA"/>
</dbReference>
<evidence type="ECO:0000313" key="4">
    <source>
        <dbReference type="EMBL" id="MBE2129909.1"/>
    </source>
</evidence>
<dbReference type="Proteomes" id="UP000236395">
    <property type="component" value="Unassembled WGS sequence"/>
</dbReference>
<dbReference type="Pfam" id="PF03703">
    <property type="entry name" value="bPH_2"/>
    <property type="match status" value="1"/>
</dbReference>
<evidence type="ECO:0000313" key="7">
    <source>
        <dbReference type="Proteomes" id="UP000236395"/>
    </source>
</evidence>
<sequence>MEHYNFMSPYAKKVMRLSAILVWVPITLLLLIAFNILNWLFWQIIDTYISITSSIIIILLVAIFTIIIAPFYRYKHCRYAIEEHHLRVRNGILFWDEKVIPYFRIQNIDIDIGPIMKNYRLATLTLYTAGGTAKISLIDRSEARKLKKWLNNEMHLEKINEYNKNEE</sequence>
<evidence type="ECO:0000313" key="5">
    <source>
        <dbReference type="EMBL" id="PNZ48569.1"/>
    </source>
</evidence>
<dbReference type="InterPro" id="IPR005182">
    <property type="entry name" value="YdbS-like_PH"/>
</dbReference>
<dbReference type="EMBL" id="JADAMT010000025">
    <property type="protein sequence ID" value="MBE2129909.1"/>
    <property type="molecule type" value="Genomic_DNA"/>
</dbReference>
<name>A0A2K4AEV3_9STAP</name>